<evidence type="ECO:0000256" key="3">
    <source>
        <dbReference type="ARBA" id="ARBA00022475"/>
    </source>
</evidence>
<proteinExistence type="predicted"/>
<dbReference type="Pfam" id="PF08352">
    <property type="entry name" value="oligo_HPY"/>
    <property type="match status" value="1"/>
</dbReference>
<dbReference type="GO" id="GO:0016887">
    <property type="term" value="F:ATP hydrolysis activity"/>
    <property type="evidence" value="ECO:0007669"/>
    <property type="project" value="InterPro"/>
</dbReference>
<dbReference type="InterPro" id="IPR003593">
    <property type="entry name" value="AAA+_ATPase"/>
</dbReference>
<dbReference type="SUPFAM" id="SSF52540">
    <property type="entry name" value="P-loop containing nucleoside triphosphate hydrolases"/>
    <property type="match status" value="1"/>
</dbReference>
<evidence type="ECO:0000256" key="9">
    <source>
        <dbReference type="ARBA" id="ARBA00038669"/>
    </source>
</evidence>
<dbReference type="InterPro" id="IPR027417">
    <property type="entry name" value="P-loop_NTPase"/>
</dbReference>
<evidence type="ECO:0000256" key="2">
    <source>
        <dbReference type="ARBA" id="ARBA00022448"/>
    </source>
</evidence>
<dbReference type="SMART" id="SM00382">
    <property type="entry name" value="AAA"/>
    <property type="match status" value="1"/>
</dbReference>
<organism evidence="15 16">
    <name type="scientific">Halorussus gelatinilyticus</name>
    <dbReference type="NCBI Taxonomy" id="2937524"/>
    <lineage>
        <taxon>Archaea</taxon>
        <taxon>Methanobacteriati</taxon>
        <taxon>Methanobacteriota</taxon>
        <taxon>Stenosarchaea group</taxon>
        <taxon>Halobacteria</taxon>
        <taxon>Halobacteriales</taxon>
        <taxon>Haladaptataceae</taxon>
        <taxon>Halorussus</taxon>
    </lineage>
</organism>
<dbReference type="CDD" id="cd03257">
    <property type="entry name" value="ABC_NikE_OppD_transporters"/>
    <property type="match status" value="1"/>
</dbReference>
<evidence type="ECO:0000256" key="4">
    <source>
        <dbReference type="ARBA" id="ARBA00022741"/>
    </source>
</evidence>
<evidence type="ECO:0000256" key="12">
    <source>
        <dbReference type="ARBA" id="ARBA00048610"/>
    </source>
</evidence>
<dbReference type="GO" id="GO:0005886">
    <property type="term" value="C:plasma membrane"/>
    <property type="evidence" value="ECO:0007669"/>
    <property type="project" value="UniProtKB-SubCell"/>
</dbReference>
<dbReference type="NCBIfam" id="TIGR01727">
    <property type="entry name" value="oligo_HPY"/>
    <property type="match status" value="1"/>
</dbReference>
<name>A0A8U0ILT8_9EURY</name>
<dbReference type="EMBL" id="CP096658">
    <property type="protein sequence ID" value="UPW02103.1"/>
    <property type="molecule type" value="Genomic_DNA"/>
</dbReference>
<keyword evidence="7" id="KW-0406">Ion transport</keyword>
<dbReference type="InterPro" id="IPR003439">
    <property type="entry name" value="ABC_transporter-like_ATP-bd"/>
</dbReference>
<dbReference type="PROSITE" id="PS50893">
    <property type="entry name" value="ABC_TRANSPORTER_2"/>
    <property type="match status" value="1"/>
</dbReference>
<dbReference type="Gene3D" id="3.40.50.300">
    <property type="entry name" value="P-loop containing nucleotide triphosphate hydrolases"/>
    <property type="match status" value="1"/>
</dbReference>
<reference evidence="15" key="1">
    <citation type="submission" date="2022-04" db="EMBL/GenBank/DDBJ databases">
        <title>Diverse halophilic archaea isolated from saline environments.</title>
        <authorList>
            <person name="Cui H.-L."/>
        </authorList>
    </citation>
    <scope>NUCLEOTIDE SEQUENCE</scope>
    <source>
        <strain evidence="15">XZYJT40</strain>
    </source>
</reference>
<dbReference type="RefSeq" id="WP_248656490.1">
    <property type="nucleotide sequence ID" value="NZ_CP096658.1"/>
</dbReference>
<dbReference type="Proteomes" id="UP000830434">
    <property type="component" value="Chromosome"/>
</dbReference>
<sequence length="368" mass="39892">MALLEVEDLTTYFYTEEGIVQAVDGISFEIERGETLGLVGESGAGKSVAVQSLLGLVRPPGHIVDGSIRFKGEELLDYSETELRNEVRGKEISFIFQDPMSALNPVFTVGSQISEIIEHHHDVTDEEAWDRTVELLDDVGIPDPAERADQYPHEFSGGMQQRAIIAMALSCEPDLIIADEPTTALDVTIQAQILDLFNDIQTEYDTSMIYVTHDLGVVREVCDRVAVMYLGEVAEKAPYEELYRNPKHPYTQALLRSTVTADRQVGELDPIEGSMPSAIDPPSGCRYRTRCPAAFADCAEVEPADYEVGPDHEAACLIYGDESKSDPRLHETGGGRGGSGGTGGRGRTDGGPRADDRDAGGGGLGGDR</sequence>
<keyword evidence="6" id="KW-1278">Translocase</keyword>
<dbReference type="GeneID" id="72189870"/>
<comment type="catalytic activity">
    <reaction evidence="12">
        <text>Ni(2+)(out) + ATP + H2O = Ni(2+)(in) + ADP + phosphate + H(+)</text>
        <dbReference type="Rhea" id="RHEA:15557"/>
        <dbReference type="ChEBI" id="CHEBI:15377"/>
        <dbReference type="ChEBI" id="CHEBI:15378"/>
        <dbReference type="ChEBI" id="CHEBI:30616"/>
        <dbReference type="ChEBI" id="CHEBI:43474"/>
        <dbReference type="ChEBI" id="CHEBI:49786"/>
        <dbReference type="ChEBI" id="CHEBI:456216"/>
        <dbReference type="EC" id="7.2.2.11"/>
    </reaction>
    <physiologicalReaction direction="left-to-right" evidence="12">
        <dbReference type="Rhea" id="RHEA:15558"/>
    </physiologicalReaction>
</comment>
<evidence type="ECO:0000256" key="10">
    <source>
        <dbReference type="ARBA" id="ARBA00039098"/>
    </source>
</evidence>
<dbReference type="EC" id="7.2.2.11" evidence="10"/>
<dbReference type="Pfam" id="PF00005">
    <property type="entry name" value="ABC_tran"/>
    <property type="match status" value="1"/>
</dbReference>
<evidence type="ECO:0000313" key="15">
    <source>
        <dbReference type="EMBL" id="UPW02103.1"/>
    </source>
</evidence>
<keyword evidence="2" id="KW-0813">Transport</keyword>
<dbReference type="AlphaFoldDB" id="A0A8U0ILT8"/>
<dbReference type="GO" id="GO:0015833">
    <property type="term" value="P:peptide transport"/>
    <property type="evidence" value="ECO:0007669"/>
    <property type="project" value="InterPro"/>
</dbReference>
<dbReference type="KEGG" id="haxz:M0R88_08405"/>
<evidence type="ECO:0000256" key="6">
    <source>
        <dbReference type="ARBA" id="ARBA00022967"/>
    </source>
</evidence>
<feature type="compositionally biased region" description="Basic and acidic residues" evidence="13">
    <location>
        <begin position="321"/>
        <end position="333"/>
    </location>
</feature>
<accession>A0A8U0ILT8</accession>
<evidence type="ECO:0000256" key="8">
    <source>
        <dbReference type="ARBA" id="ARBA00023136"/>
    </source>
</evidence>
<keyword evidence="16" id="KW-1185">Reference proteome</keyword>
<keyword evidence="8" id="KW-0472">Membrane</keyword>
<keyword evidence="5 15" id="KW-0067">ATP-binding</keyword>
<evidence type="ECO:0000313" key="16">
    <source>
        <dbReference type="Proteomes" id="UP000830434"/>
    </source>
</evidence>
<dbReference type="FunFam" id="3.40.50.300:FF:000016">
    <property type="entry name" value="Oligopeptide ABC transporter ATP-binding component"/>
    <property type="match status" value="1"/>
</dbReference>
<dbReference type="GO" id="GO:0005524">
    <property type="term" value="F:ATP binding"/>
    <property type="evidence" value="ECO:0007669"/>
    <property type="project" value="UniProtKB-KW"/>
</dbReference>
<evidence type="ECO:0000256" key="1">
    <source>
        <dbReference type="ARBA" id="ARBA00004202"/>
    </source>
</evidence>
<evidence type="ECO:0000256" key="5">
    <source>
        <dbReference type="ARBA" id="ARBA00022840"/>
    </source>
</evidence>
<protein>
    <recommendedName>
        <fullName evidence="11">Nickel import system ATP-binding protein NikD</fullName>
        <ecNumber evidence="10">7.2.2.11</ecNumber>
    </recommendedName>
</protein>
<evidence type="ECO:0000256" key="7">
    <source>
        <dbReference type="ARBA" id="ARBA00023065"/>
    </source>
</evidence>
<dbReference type="PANTHER" id="PTHR43297:SF13">
    <property type="entry name" value="NICKEL ABC TRANSPORTER, ATP-BINDING PROTEIN"/>
    <property type="match status" value="1"/>
</dbReference>
<dbReference type="InterPro" id="IPR013563">
    <property type="entry name" value="Oligopep_ABC_C"/>
</dbReference>
<comment type="subcellular location">
    <subcellularLocation>
        <location evidence="1">Cell membrane</location>
        <topology evidence="1">Peripheral membrane protein</topology>
    </subcellularLocation>
</comment>
<dbReference type="InterPro" id="IPR017871">
    <property type="entry name" value="ABC_transporter-like_CS"/>
</dbReference>
<feature type="compositionally biased region" description="Basic and acidic residues" evidence="13">
    <location>
        <begin position="346"/>
        <end position="359"/>
    </location>
</feature>
<keyword evidence="4" id="KW-0547">Nucleotide-binding</keyword>
<comment type="subunit">
    <text evidence="9">The complex is composed of two ATP-binding proteins (NikD and NikE), two transmembrane proteins (NikB and NikC) and a solute-binding protein (NikA).</text>
</comment>
<keyword evidence="3" id="KW-1003">Cell membrane</keyword>
<dbReference type="GO" id="GO:0015413">
    <property type="term" value="F:ABC-type nickel transporter activity"/>
    <property type="evidence" value="ECO:0007669"/>
    <property type="project" value="UniProtKB-EC"/>
</dbReference>
<gene>
    <name evidence="15" type="ORF">M0R88_08405</name>
</gene>
<evidence type="ECO:0000256" key="13">
    <source>
        <dbReference type="SAM" id="MobiDB-lite"/>
    </source>
</evidence>
<dbReference type="PROSITE" id="PS00211">
    <property type="entry name" value="ABC_TRANSPORTER_1"/>
    <property type="match status" value="1"/>
</dbReference>
<feature type="compositionally biased region" description="Gly residues" evidence="13">
    <location>
        <begin position="334"/>
        <end position="345"/>
    </location>
</feature>
<feature type="domain" description="ABC transporter" evidence="14">
    <location>
        <begin position="4"/>
        <end position="255"/>
    </location>
</feature>
<dbReference type="InterPro" id="IPR050388">
    <property type="entry name" value="ABC_Ni/Peptide_Import"/>
</dbReference>
<feature type="region of interest" description="Disordered" evidence="13">
    <location>
        <begin position="321"/>
        <end position="368"/>
    </location>
</feature>
<dbReference type="PANTHER" id="PTHR43297">
    <property type="entry name" value="OLIGOPEPTIDE TRANSPORT ATP-BINDING PROTEIN APPD"/>
    <property type="match status" value="1"/>
</dbReference>
<evidence type="ECO:0000256" key="11">
    <source>
        <dbReference type="ARBA" id="ARBA00044143"/>
    </source>
</evidence>
<evidence type="ECO:0000259" key="14">
    <source>
        <dbReference type="PROSITE" id="PS50893"/>
    </source>
</evidence>